<dbReference type="GO" id="GO:0005886">
    <property type="term" value="C:plasma membrane"/>
    <property type="evidence" value="ECO:0000318"/>
    <property type="project" value="GO_Central"/>
</dbReference>
<dbReference type="Gene3D" id="3.30.200.20">
    <property type="entry name" value="Phosphorylase Kinase, domain 1"/>
    <property type="match status" value="2"/>
</dbReference>
<dbReference type="InterPro" id="IPR001245">
    <property type="entry name" value="Ser-Thr/Tyr_kinase_cat_dom"/>
</dbReference>
<dbReference type="FunFam" id="2.90.10.10:FF:000029">
    <property type="entry name" value="G-type lectin S-receptor-like serine/threonine-protein kinase"/>
    <property type="match status" value="1"/>
</dbReference>
<evidence type="ECO:0000256" key="9">
    <source>
        <dbReference type="ARBA" id="ARBA00022840"/>
    </source>
</evidence>
<dbReference type="SMART" id="SM00108">
    <property type="entry name" value="B_lectin"/>
    <property type="match status" value="1"/>
</dbReference>
<proteinExistence type="predicted"/>
<keyword evidence="5" id="KW-0808">Transferase</keyword>
<comment type="catalytic activity">
    <reaction evidence="12">
        <text>L-threonyl-[protein] + ATP = O-phospho-L-threonyl-[protein] + ADP + H(+)</text>
        <dbReference type="Rhea" id="RHEA:46608"/>
        <dbReference type="Rhea" id="RHEA-COMP:11060"/>
        <dbReference type="Rhea" id="RHEA-COMP:11605"/>
        <dbReference type="ChEBI" id="CHEBI:15378"/>
        <dbReference type="ChEBI" id="CHEBI:30013"/>
        <dbReference type="ChEBI" id="CHEBI:30616"/>
        <dbReference type="ChEBI" id="CHEBI:61977"/>
        <dbReference type="ChEBI" id="CHEBI:456216"/>
        <dbReference type="EC" id="2.7.11.1"/>
    </reaction>
</comment>
<evidence type="ECO:0000256" key="16">
    <source>
        <dbReference type="SAM" id="Phobius"/>
    </source>
</evidence>
<evidence type="ECO:0000256" key="3">
    <source>
        <dbReference type="ARBA" id="ARBA00022475"/>
    </source>
</evidence>
<dbReference type="GO" id="GO:0004674">
    <property type="term" value="F:protein serine/threonine kinase activity"/>
    <property type="evidence" value="ECO:0000318"/>
    <property type="project" value="GO_Central"/>
</dbReference>
<keyword evidence="14" id="KW-0245">EGF-like domain</keyword>
<feature type="domain" description="Bulb-type lectin" evidence="19">
    <location>
        <begin position="462"/>
        <end position="589"/>
    </location>
</feature>
<dbReference type="CDD" id="cd01098">
    <property type="entry name" value="PAN_AP_plant"/>
    <property type="match status" value="2"/>
</dbReference>
<dbReference type="PROSITE" id="PS50927">
    <property type="entry name" value="BULB_LECTIN"/>
    <property type="match status" value="1"/>
</dbReference>
<dbReference type="InterPro" id="IPR008271">
    <property type="entry name" value="Ser/Thr_kinase_AS"/>
</dbReference>
<dbReference type="Pfam" id="PF08276">
    <property type="entry name" value="PAN_2"/>
    <property type="match status" value="2"/>
</dbReference>
<dbReference type="PROSITE" id="PS50011">
    <property type="entry name" value="PROTEIN_KINASE_DOM"/>
    <property type="match status" value="1"/>
</dbReference>
<dbReference type="GO" id="GO:0048544">
    <property type="term" value="P:recognition of pollen"/>
    <property type="evidence" value="ECO:0007669"/>
    <property type="project" value="InterPro"/>
</dbReference>
<dbReference type="SUPFAM" id="SSF56112">
    <property type="entry name" value="Protein kinase-like (PK-like)"/>
    <property type="match status" value="2"/>
</dbReference>
<evidence type="ECO:0000259" key="20">
    <source>
        <dbReference type="PROSITE" id="PS50948"/>
    </source>
</evidence>
<sequence length="1259" mass="140472">MPDAILSLLSNFSKTGKPTSSRKFYNRPLEILSSKYKNTSRLVMSSSGEIRYYLNPNTSSPDWWAPQDRCSVSKACGKFGSCNTNNALMCKCLPGFKPVSPDIWKTGEFSSGCTRKSPICEKNSSEDMFLSFKMMKVRKRDSVIPADPNDSDYCRKACLKKCQCQAYAETYIKQGRDVPDALECLIWTDDLTGLQEEYASDAYNLSVRVAISDIKPTVRNCETCGSNMIPYPLSTGSKCGDSTYFNFECNNTTGQVQFKVPGGAYRVTSINPETLTFVIQLKEADCSSRSLIPPLNPPFHLTDVCKEVGTDNFGSEMSLKNSIEVEISWDPPLEPVCTSSADCKDWPNSTCGTRDGTRSSENRANQVLHLYDSESRVKHLIDSEQFKEEDKKGIDVPFFDLEDILAATDNFLDANKLGQGGFGPVYKGKFPEGREIAVKRLCNSYAAAIFFFLCSILCCSARDTITPNNLLFDDGRGTLVSANQTFELGFFIPKGGFNNGKYIGIWYYGLKERTVVWVANRDNPLPDDSVGALVIADDGNLKLVNESGAAYWFTDLGSSSSMGRVAKVMDSGNFVLSDNRSGKILWESFKNPTDTFLPGMIMEGNLTLTSWVSPVDPAPGNYTFKKDDDKDQYIIFEDSIVKYWRSEESEGMSSAAAELLSNFSKTQKPTGSQFVRSSYTRLVMNFTGEIRYLVWDNYTEEWSAFWWAPQDRCSVLNACGNFGSCNVNNAFMCKCLPGFEPNSLERWTNGDFSGGCSKKTTLCGDTFLILKMIKVRKYDIEFLGKDESECRRECLKTCRCQAYAGVGKIRRGRASTPPKCWIWSEDLGSLQEYNTDGYNLSLRVAKSDIGILSACPLLLLNLIDYGGNLAEAPTPANQKSSSSSSALVVVVGIVTAVVVVALLCIIGCIAYFRKRTISKGQENRTNPGLHLYHSESRVKDLIDSEQFKEDDKKGIDVPFFDLEDILAATDHFSDANKLGQGGFGPVYKGKFPEGREIAVKRLSRASGQGLQEFKNEVVLIAKLQHRNLVRLLGYCIEGDEKILLYEYMPNKSLDSFIFDQTLCLLLNWEKRFDIILGIARGLLYLHQDSRLKIIHRDLKTSNILLDDEMNPKISDFGLARIFESKQVEASTNRVVGTYGKRNTRSYQSDRNLSLLAHAWKLWKEDRVLELMDQTLSETCKTNEFLRCVNVGLLCVQEDPSDRPTMAVAVVMLSSDTATLPVPKQPAFVVRRDLSSSASSSSKPEASLNSEFLATIEEGR</sequence>
<accession>F6GXQ9</accession>
<keyword evidence="3" id="KW-1003">Cell membrane</keyword>
<dbReference type="InParanoid" id="F6GXQ9"/>
<dbReference type="InterPro" id="IPR000858">
    <property type="entry name" value="S_locus_glycoprot_dom"/>
</dbReference>
<dbReference type="PROSITE" id="PS50948">
    <property type="entry name" value="PAN"/>
    <property type="match status" value="2"/>
</dbReference>
<dbReference type="Pfam" id="PF00954">
    <property type="entry name" value="S_locus_glycop"/>
    <property type="match status" value="2"/>
</dbReference>
<dbReference type="InterPro" id="IPR001480">
    <property type="entry name" value="Bulb-type_lectin_dom"/>
</dbReference>
<keyword evidence="6" id="KW-0732">Signal</keyword>
<dbReference type="AlphaFoldDB" id="F6GXQ9"/>
<evidence type="ECO:0000256" key="15">
    <source>
        <dbReference type="SAM" id="MobiDB-lite"/>
    </source>
</evidence>
<keyword evidence="16" id="KW-0472">Membrane</keyword>
<dbReference type="Proteomes" id="UP000009183">
    <property type="component" value="Chromosome 12"/>
</dbReference>
<dbReference type="InterPro" id="IPR011009">
    <property type="entry name" value="Kinase-like_dom_sf"/>
</dbReference>
<dbReference type="CDD" id="cd00028">
    <property type="entry name" value="B_lectin"/>
    <property type="match status" value="1"/>
</dbReference>
<dbReference type="SUPFAM" id="SSF51110">
    <property type="entry name" value="alpha-D-mannose-specific plant lectins"/>
    <property type="match status" value="1"/>
</dbReference>
<dbReference type="PROSITE" id="PS00108">
    <property type="entry name" value="PROTEIN_KINASE_ST"/>
    <property type="match status" value="1"/>
</dbReference>
<dbReference type="PANTHER" id="PTHR27002:SF1110">
    <property type="entry name" value="RECEPTOR-LIKE SERINE_THREONINE-PROTEIN KINASE"/>
    <property type="match status" value="1"/>
</dbReference>
<dbReference type="GO" id="GO:0005524">
    <property type="term" value="F:ATP binding"/>
    <property type="evidence" value="ECO:0007669"/>
    <property type="project" value="UniProtKB-KW"/>
</dbReference>
<dbReference type="SMR" id="F6GXQ9"/>
<feature type="domain" description="Protein kinase" evidence="17">
    <location>
        <begin position="972"/>
        <end position="1259"/>
    </location>
</feature>
<evidence type="ECO:0000313" key="21">
    <source>
        <dbReference type="EMBL" id="CCB44745.1"/>
    </source>
</evidence>
<dbReference type="HOGENOM" id="CLU_000288_178_0_1"/>
<feature type="transmembrane region" description="Helical" evidence="16">
    <location>
        <begin position="886"/>
        <end position="912"/>
    </location>
</feature>
<keyword evidence="4" id="KW-0723">Serine/threonine-protein kinase</keyword>
<evidence type="ECO:0000256" key="8">
    <source>
        <dbReference type="ARBA" id="ARBA00022777"/>
    </source>
</evidence>
<evidence type="ECO:0000259" key="19">
    <source>
        <dbReference type="PROSITE" id="PS50927"/>
    </source>
</evidence>
<evidence type="ECO:0000256" key="7">
    <source>
        <dbReference type="ARBA" id="ARBA00022741"/>
    </source>
</evidence>
<dbReference type="InterPro" id="IPR003609">
    <property type="entry name" value="Pan_app"/>
</dbReference>
<organism evidence="21 22">
    <name type="scientific">Vitis vinifera</name>
    <name type="common">Grape</name>
    <dbReference type="NCBI Taxonomy" id="29760"/>
    <lineage>
        <taxon>Eukaryota</taxon>
        <taxon>Viridiplantae</taxon>
        <taxon>Streptophyta</taxon>
        <taxon>Embryophyta</taxon>
        <taxon>Tracheophyta</taxon>
        <taxon>Spermatophyta</taxon>
        <taxon>Magnoliopsida</taxon>
        <taxon>eudicotyledons</taxon>
        <taxon>Gunneridae</taxon>
        <taxon>Pentapetalae</taxon>
        <taxon>rosids</taxon>
        <taxon>Vitales</taxon>
        <taxon>Vitaceae</taxon>
        <taxon>Viteae</taxon>
        <taxon>Vitis</taxon>
    </lineage>
</organism>
<evidence type="ECO:0000256" key="2">
    <source>
        <dbReference type="ARBA" id="ARBA00012513"/>
    </source>
</evidence>
<dbReference type="CDD" id="cd00054">
    <property type="entry name" value="EGF_CA"/>
    <property type="match status" value="1"/>
</dbReference>
<keyword evidence="10" id="KW-1015">Disulfide bond</keyword>
<keyword evidence="9" id="KW-0067">ATP-binding</keyword>
<evidence type="ECO:0000256" key="10">
    <source>
        <dbReference type="ARBA" id="ARBA00023157"/>
    </source>
</evidence>
<evidence type="ECO:0000256" key="14">
    <source>
        <dbReference type="PROSITE-ProRule" id="PRU00076"/>
    </source>
</evidence>
<feature type="domain" description="Apple" evidence="20">
    <location>
        <begin position="120"/>
        <end position="210"/>
    </location>
</feature>
<keyword evidence="11" id="KW-0325">Glycoprotein</keyword>
<reference evidence="22" key="1">
    <citation type="journal article" date="2007" name="Nature">
        <title>The grapevine genome sequence suggests ancestral hexaploidization in major angiosperm phyla.</title>
        <authorList>
            <consortium name="The French-Italian Public Consortium for Grapevine Genome Characterization."/>
            <person name="Jaillon O."/>
            <person name="Aury J.-M."/>
            <person name="Noel B."/>
            <person name="Policriti A."/>
            <person name="Clepet C."/>
            <person name="Casagrande A."/>
            <person name="Choisne N."/>
            <person name="Aubourg S."/>
            <person name="Vitulo N."/>
            <person name="Jubin C."/>
            <person name="Vezzi A."/>
            <person name="Legeai F."/>
            <person name="Hugueney P."/>
            <person name="Dasilva C."/>
            <person name="Horner D."/>
            <person name="Mica E."/>
            <person name="Jublot D."/>
            <person name="Poulain J."/>
            <person name="Bruyere C."/>
            <person name="Billault A."/>
            <person name="Segurens B."/>
            <person name="Gouyvenoux M."/>
            <person name="Ugarte E."/>
            <person name="Cattonaro F."/>
            <person name="Anthouard V."/>
            <person name="Vico V."/>
            <person name="Del Fabbro C."/>
            <person name="Alaux M."/>
            <person name="Di Gaspero G."/>
            <person name="Dumas V."/>
            <person name="Felice N."/>
            <person name="Paillard S."/>
            <person name="Juman I."/>
            <person name="Moroldo M."/>
            <person name="Scalabrin S."/>
            <person name="Canaguier A."/>
            <person name="Le Clainche I."/>
            <person name="Malacrida G."/>
            <person name="Durand E."/>
            <person name="Pesole G."/>
            <person name="Laucou V."/>
            <person name="Chatelet P."/>
            <person name="Merdinoglu D."/>
            <person name="Delledonne M."/>
            <person name="Pezzotti M."/>
            <person name="Lecharny A."/>
            <person name="Scarpelli C."/>
            <person name="Artiguenave F."/>
            <person name="Pe M.E."/>
            <person name="Valle G."/>
            <person name="Morgante M."/>
            <person name="Caboche M."/>
            <person name="Adam-Blondon A.-F."/>
            <person name="Weissenbach J."/>
            <person name="Quetier F."/>
            <person name="Wincker P."/>
        </authorList>
    </citation>
    <scope>NUCLEOTIDE SEQUENCE [LARGE SCALE GENOMIC DNA]</scope>
    <source>
        <strain evidence="22">cv. Pinot noir / PN40024</strain>
    </source>
</reference>
<dbReference type="FunFam" id="1.10.510.10:FF:001019">
    <property type="entry name" value="G-type lectin S-receptor-like serine/threonine-protein kinase B120"/>
    <property type="match status" value="1"/>
</dbReference>
<gene>
    <name evidence="21" type="ordered locus">VIT_12s0134g00380</name>
</gene>
<dbReference type="EMBL" id="FN594966">
    <property type="protein sequence ID" value="CCB44745.1"/>
    <property type="molecule type" value="Genomic_DNA"/>
</dbReference>
<dbReference type="PaxDb" id="29760-VIT_12s0134g00380.t01"/>
<feature type="region of interest" description="Disordered" evidence="15">
    <location>
        <begin position="1232"/>
        <end position="1259"/>
    </location>
</feature>
<evidence type="ECO:0000313" key="22">
    <source>
        <dbReference type="Proteomes" id="UP000009183"/>
    </source>
</evidence>
<evidence type="ECO:0000256" key="6">
    <source>
        <dbReference type="ARBA" id="ARBA00022729"/>
    </source>
</evidence>
<evidence type="ECO:0000259" key="18">
    <source>
        <dbReference type="PROSITE" id="PS50026"/>
    </source>
</evidence>
<feature type="domain" description="Apple" evidence="20">
    <location>
        <begin position="763"/>
        <end position="845"/>
    </location>
</feature>
<dbReference type="InterPro" id="IPR036426">
    <property type="entry name" value="Bulb-type_lectin_dom_sf"/>
</dbReference>
<dbReference type="Gene3D" id="1.10.510.10">
    <property type="entry name" value="Transferase(Phosphotransferase) domain 1"/>
    <property type="match status" value="2"/>
</dbReference>
<dbReference type="FunFam" id="3.30.200.20:FF:001858">
    <property type="entry name" value="Uncharacterized protein"/>
    <property type="match status" value="2"/>
</dbReference>
<comment type="subcellular location">
    <subcellularLocation>
        <location evidence="1">Cell membrane</location>
        <topology evidence="1">Single-pass type I membrane protein</topology>
    </subcellularLocation>
</comment>
<keyword evidence="22" id="KW-1185">Reference proteome</keyword>
<protein>
    <recommendedName>
        <fullName evidence="2">non-specific serine/threonine protein kinase</fullName>
        <ecNumber evidence="2">2.7.11.1</ecNumber>
    </recommendedName>
</protein>
<evidence type="ECO:0000259" key="17">
    <source>
        <dbReference type="PROSITE" id="PS50011"/>
    </source>
</evidence>
<dbReference type="InterPro" id="IPR000719">
    <property type="entry name" value="Prot_kinase_dom"/>
</dbReference>
<name>F6GXQ9_VITVI</name>
<dbReference type="SMART" id="SM00473">
    <property type="entry name" value="PAN_AP"/>
    <property type="match status" value="2"/>
</dbReference>
<evidence type="ECO:0000256" key="11">
    <source>
        <dbReference type="ARBA" id="ARBA00023180"/>
    </source>
</evidence>
<dbReference type="SMART" id="SM00220">
    <property type="entry name" value="S_TKc"/>
    <property type="match status" value="1"/>
</dbReference>
<dbReference type="Pfam" id="PF07714">
    <property type="entry name" value="PK_Tyr_Ser-Thr"/>
    <property type="match status" value="1"/>
</dbReference>
<evidence type="ECO:0000256" key="4">
    <source>
        <dbReference type="ARBA" id="ARBA00022527"/>
    </source>
</evidence>
<dbReference type="Pfam" id="PF01453">
    <property type="entry name" value="B_lectin"/>
    <property type="match status" value="1"/>
</dbReference>
<keyword evidence="16" id="KW-0812">Transmembrane</keyword>
<keyword evidence="16" id="KW-1133">Transmembrane helix</keyword>
<dbReference type="InterPro" id="IPR000742">
    <property type="entry name" value="EGF"/>
</dbReference>
<dbReference type="Gene3D" id="2.90.10.10">
    <property type="entry name" value="Bulb-type lectin domain"/>
    <property type="match status" value="1"/>
</dbReference>
<dbReference type="GO" id="GO:0007165">
    <property type="term" value="P:signal transduction"/>
    <property type="evidence" value="ECO:0000318"/>
    <property type="project" value="GO_Central"/>
</dbReference>
<keyword evidence="8" id="KW-0418">Kinase</keyword>
<dbReference type="GO" id="GO:0006955">
    <property type="term" value="P:immune response"/>
    <property type="evidence" value="ECO:0000318"/>
    <property type="project" value="GO_Central"/>
</dbReference>
<feature type="domain" description="EGF-like" evidence="18">
    <location>
        <begin position="709"/>
        <end position="745"/>
    </location>
</feature>
<keyword evidence="7" id="KW-0547">Nucleotide-binding</keyword>
<dbReference type="EC" id="2.7.11.1" evidence="2"/>
<dbReference type="InterPro" id="IPR025287">
    <property type="entry name" value="WAK_GUB"/>
</dbReference>
<dbReference type="PROSITE" id="PS50026">
    <property type="entry name" value="EGF_3"/>
    <property type="match status" value="1"/>
</dbReference>
<feature type="compositionally biased region" description="Low complexity" evidence="15">
    <location>
        <begin position="1234"/>
        <end position="1250"/>
    </location>
</feature>
<evidence type="ECO:0000256" key="12">
    <source>
        <dbReference type="ARBA" id="ARBA00047899"/>
    </source>
</evidence>
<evidence type="ECO:0000256" key="13">
    <source>
        <dbReference type="ARBA" id="ARBA00048679"/>
    </source>
</evidence>
<dbReference type="Pfam" id="PF13947">
    <property type="entry name" value="GUB_WAK_bind"/>
    <property type="match status" value="1"/>
</dbReference>
<comment type="catalytic activity">
    <reaction evidence="13">
        <text>L-seryl-[protein] + ATP = O-phospho-L-seryl-[protein] + ADP + H(+)</text>
        <dbReference type="Rhea" id="RHEA:17989"/>
        <dbReference type="Rhea" id="RHEA-COMP:9863"/>
        <dbReference type="Rhea" id="RHEA-COMP:11604"/>
        <dbReference type="ChEBI" id="CHEBI:15378"/>
        <dbReference type="ChEBI" id="CHEBI:29999"/>
        <dbReference type="ChEBI" id="CHEBI:30616"/>
        <dbReference type="ChEBI" id="CHEBI:83421"/>
        <dbReference type="ChEBI" id="CHEBI:456216"/>
        <dbReference type="EC" id="2.7.11.1"/>
    </reaction>
</comment>
<comment type="caution">
    <text evidence="14">Lacks conserved residue(s) required for the propagation of feature annotation.</text>
</comment>
<dbReference type="eggNOG" id="ENOG502QSMT">
    <property type="taxonomic scope" value="Eukaryota"/>
</dbReference>
<evidence type="ECO:0000256" key="1">
    <source>
        <dbReference type="ARBA" id="ARBA00004251"/>
    </source>
</evidence>
<dbReference type="PANTHER" id="PTHR27002">
    <property type="entry name" value="RECEPTOR-LIKE SERINE/THREONINE-PROTEIN KINASE SD1-8"/>
    <property type="match status" value="1"/>
</dbReference>
<evidence type="ECO:0000256" key="5">
    <source>
        <dbReference type="ARBA" id="ARBA00022679"/>
    </source>
</evidence>